<dbReference type="OrthoDB" id="10060191at2759"/>
<evidence type="ECO:0000313" key="4">
    <source>
        <dbReference type="Proteomes" id="UP000663879"/>
    </source>
</evidence>
<name>A0A814N2W2_9BILA</name>
<gene>
    <name evidence="3" type="ORF">OXX778_LOCUS20458</name>
</gene>
<dbReference type="InterPro" id="IPR004875">
    <property type="entry name" value="DDE_SF_endonuclease_dom"/>
</dbReference>
<dbReference type="InterPro" id="IPR050863">
    <property type="entry name" value="CenT-Element_Derived"/>
</dbReference>
<evidence type="ECO:0000259" key="2">
    <source>
        <dbReference type="PROSITE" id="PS51253"/>
    </source>
</evidence>
<dbReference type="Proteomes" id="UP000663879">
    <property type="component" value="Unassembled WGS sequence"/>
</dbReference>
<proteinExistence type="predicted"/>
<comment type="caution">
    <text evidence="3">The sequence shown here is derived from an EMBL/GenBank/DDBJ whole genome shotgun (WGS) entry which is preliminary data.</text>
</comment>
<keyword evidence="1" id="KW-0238">DNA-binding</keyword>
<dbReference type="GO" id="GO:0005634">
    <property type="term" value="C:nucleus"/>
    <property type="evidence" value="ECO:0007669"/>
    <property type="project" value="TreeGrafter"/>
</dbReference>
<reference evidence="3" key="1">
    <citation type="submission" date="2021-02" db="EMBL/GenBank/DDBJ databases">
        <authorList>
            <person name="Nowell W R."/>
        </authorList>
    </citation>
    <scope>NUCLEOTIDE SEQUENCE</scope>
    <source>
        <strain evidence="3">Ploen Becks lab</strain>
    </source>
</reference>
<sequence>MASMFNVKLSRKKVELSLDKNREKYTATKNLRPYGTKRIREAHHPTLEEALYLWALNCVSQGISISEELLIQKAMKFGEAFGIGQFSYSAGWISRFKTRHNFSSYRIQGESGSIDKSSIEPLRKKLYEETAGYDLCDIYNLDETALFFQLQPNQTLSNQNVYGQKSSKKRLSVALCANFTGDDKLKPIVISNAERHHCFGKLYEPNYYVSYFHNAKAWMTSIIFKKWTEKLNEKMRKANRKILLLVDNGTSHVQQDFSHVKICFLPPNLTSVFQPMDAGIIRSFKSHYKKLVVQHYLTTIETQKRLVVPSVKEAIYMIKSAWNSVSTSTIRNCFEHVNIRQKEKINKNYEVLISEEENNIKNSVKFLCEKIDLSEFTYKPSKSKENGDVITFEEFMDYEIGVPSGETLSDEDIIELVSDKDSSCDEKNEIDQVVPLVSYKTLYESLNNITNYVEQKNCLNEEELNTLIQLSNRLRFSKIEDSQSTINKYFSN</sequence>
<feature type="domain" description="HTH CENPB-type" evidence="2">
    <location>
        <begin position="35"/>
        <end position="106"/>
    </location>
</feature>
<dbReference type="EMBL" id="CAJNOC010006828">
    <property type="protein sequence ID" value="CAF1086653.1"/>
    <property type="molecule type" value="Genomic_DNA"/>
</dbReference>
<evidence type="ECO:0000313" key="3">
    <source>
        <dbReference type="EMBL" id="CAF1086653.1"/>
    </source>
</evidence>
<dbReference type="Pfam" id="PF03184">
    <property type="entry name" value="DDE_1"/>
    <property type="match status" value="1"/>
</dbReference>
<accession>A0A814N2W2</accession>
<dbReference type="Gene3D" id="3.30.420.10">
    <property type="entry name" value="Ribonuclease H-like superfamily/Ribonuclease H"/>
    <property type="match status" value="1"/>
</dbReference>
<evidence type="ECO:0000256" key="1">
    <source>
        <dbReference type="ARBA" id="ARBA00023125"/>
    </source>
</evidence>
<dbReference type="SUPFAM" id="SSF46689">
    <property type="entry name" value="Homeodomain-like"/>
    <property type="match status" value="1"/>
</dbReference>
<dbReference type="InterPro" id="IPR036397">
    <property type="entry name" value="RNaseH_sf"/>
</dbReference>
<dbReference type="PROSITE" id="PS51253">
    <property type="entry name" value="HTH_CENPB"/>
    <property type="match status" value="1"/>
</dbReference>
<dbReference type="Pfam" id="PF03221">
    <property type="entry name" value="HTH_Tnp_Tc5"/>
    <property type="match status" value="1"/>
</dbReference>
<dbReference type="GO" id="GO:0003677">
    <property type="term" value="F:DNA binding"/>
    <property type="evidence" value="ECO:0007669"/>
    <property type="project" value="UniProtKB-KW"/>
</dbReference>
<dbReference type="InterPro" id="IPR006600">
    <property type="entry name" value="HTH_CenpB_DNA-bd_dom"/>
</dbReference>
<keyword evidence="4" id="KW-1185">Reference proteome</keyword>
<protein>
    <recommendedName>
        <fullName evidence="2">HTH CENPB-type domain-containing protein</fullName>
    </recommendedName>
</protein>
<dbReference type="PANTHER" id="PTHR19303:SF73">
    <property type="entry name" value="PROTEIN PDC2"/>
    <property type="match status" value="1"/>
</dbReference>
<dbReference type="AlphaFoldDB" id="A0A814N2W2"/>
<dbReference type="PANTHER" id="PTHR19303">
    <property type="entry name" value="TRANSPOSON"/>
    <property type="match status" value="1"/>
</dbReference>
<dbReference type="InterPro" id="IPR009057">
    <property type="entry name" value="Homeodomain-like_sf"/>
</dbReference>
<organism evidence="3 4">
    <name type="scientific">Brachionus calyciflorus</name>
    <dbReference type="NCBI Taxonomy" id="104777"/>
    <lineage>
        <taxon>Eukaryota</taxon>
        <taxon>Metazoa</taxon>
        <taxon>Spiralia</taxon>
        <taxon>Gnathifera</taxon>
        <taxon>Rotifera</taxon>
        <taxon>Eurotatoria</taxon>
        <taxon>Monogononta</taxon>
        <taxon>Pseudotrocha</taxon>
        <taxon>Ploima</taxon>
        <taxon>Brachionidae</taxon>
        <taxon>Brachionus</taxon>
    </lineage>
</organism>
<dbReference type="Gene3D" id="1.10.10.60">
    <property type="entry name" value="Homeodomain-like"/>
    <property type="match status" value="1"/>
</dbReference>
<dbReference type="SMART" id="SM00674">
    <property type="entry name" value="CENPB"/>
    <property type="match status" value="1"/>
</dbReference>